<evidence type="ECO:0000313" key="9">
    <source>
        <dbReference type="Proteomes" id="UP000290921"/>
    </source>
</evidence>
<dbReference type="InterPro" id="IPR036388">
    <property type="entry name" value="WH-like_DNA-bd_sf"/>
</dbReference>
<dbReference type="InterPro" id="IPR029016">
    <property type="entry name" value="GAF-like_dom_sf"/>
</dbReference>
<name>A0A4Q0VDN7_CLOTA</name>
<evidence type="ECO:0000256" key="6">
    <source>
        <dbReference type="HAMAP-Rule" id="MF_00081"/>
    </source>
</evidence>
<evidence type="ECO:0000313" key="8">
    <source>
        <dbReference type="EMBL" id="RXI50086.1"/>
    </source>
</evidence>
<dbReference type="InterPro" id="IPR036390">
    <property type="entry name" value="WH_DNA-bd_sf"/>
</dbReference>
<dbReference type="FunFam" id="1.10.10.10:FF:000049">
    <property type="entry name" value="Heat-inducible transcription repressor HrcA"/>
    <property type="match status" value="1"/>
</dbReference>
<reference evidence="8 9" key="1">
    <citation type="submission" date="2018-06" db="EMBL/GenBank/DDBJ databases">
        <title>Genome conservation of Clostridium tetani.</title>
        <authorList>
            <person name="Bruggemann H."/>
            <person name="Popoff M.R."/>
        </authorList>
    </citation>
    <scope>NUCLEOTIDE SEQUENCE [LARGE SCALE GENOMIC DNA]</scope>
    <source>
        <strain evidence="8 9">2017.061</strain>
    </source>
</reference>
<dbReference type="EMBL" id="QMAP01000002">
    <property type="protein sequence ID" value="RXI50086.1"/>
    <property type="molecule type" value="Genomic_DNA"/>
</dbReference>
<dbReference type="Proteomes" id="UP000290921">
    <property type="component" value="Unassembled WGS sequence"/>
</dbReference>
<dbReference type="OMA" id="GPKRMDY"/>
<feature type="domain" description="Heat-inducible transcription repressor HrcA C-terminal" evidence="7">
    <location>
        <begin position="114"/>
        <end position="332"/>
    </location>
</feature>
<dbReference type="Gene3D" id="3.30.390.60">
    <property type="entry name" value="Heat-inducible transcription repressor hrca homolog, domain 3"/>
    <property type="match status" value="1"/>
</dbReference>
<comment type="function">
    <text evidence="5 6">Negative regulator of class I heat shock genes (grpE-dnaK-dnaJ and groELS operons). Prevents heat-shock induction of these operons.</text>
</comment>
<dbReference type="PANTHER" id="PTHR34824">
    <property type="entry name" value="HEAT-INDUCIBLE TRANSCRIPTION REPRESSOR HRCA"/>
    <property type="match status" value="1"/>
</dbReference>
<protein>
    <recommendedName>
        <fullName evidence="6">Heat-inducible transcription repressor HrcA</fullName>
    </recommendedName>
</protein>
<dbReference type="Pfam" id="PF01628">
    <property type="entry name" value="HrcA"/>
    <property type="match status" value="1"/>
</dbReference>
<dbReference type="NCBIfam" id="TIGR00331">
    <property type="entry name" value="hrcA"/>
    <property type="match status" value="1"/>
</dbReference>
<sequence length="351" mass="39772">MLINGVIIMEMDKRKIKILQAIIHDYIQTAEPVGSRTIAKKYDLGVSSATIRNEMSDLEDMGYLEQLHSSSGRKPSDKGYRLYVDKLMNIQKLSSMEECAIKTHIINSALYEIEKVVREASAILADLTKLTTVVMSPSSIESYIKSIQLIGLDANTVLLVLVIDTGIIKNNVIKLHAKMTIDELVKINRILNIKLNKIRVESINLDFLKVVLEEFKDYEKWLKDILPVLYETLLSGIDSNEIYLEGATNIFNYPEYNDIQRAKDFLSLIDDKDKVKNLIKSDDNITIKIGKENFIEDAKDCTIITAVYKLKDRPLGTIGVIGPTRMPYSRVVSILSTLVDELDKLLKDDNI</sequence>
<accession>A0A4Q0VDN7</accession>
<dbReference type="PANTHER" id="PTHR34824:SF1">
    <property type="entry name" value="HEAT-INDUCIBLE TRANSCRIPTION REPRESSOR HRCA"/>
    <property type="match status" value="1"/>
</dbReference>
<keyword evidence="3 6" id="KW-0346">Stress response</keyword>
<dbReference type="SUPFAM" id="SSF55781">
    <property type="entry name" value="GAF domain-like"/>
    <property type="match status" value="1"/>
</dbReference>
<dbReference type="GO" id="GO:0003677">
    <property type="term" value="F:DNA binding"/>
    <property type="evidence" value="ECO:0007669"/>
    <property type="project" value="InterPro"/>
</dbReference>
<dbReference type="GO" id="GO:0045892">
    <property type="term" value="P:negative regulation of DNA-templated transcription"/>
    <property type="evidence" value="ECO:0007669"/>
    <property type="project" value="UniProtKB-UniRule"/>
</dbReference>
<dbReference type="HAMAP" id="MF_00081">
    <property type="entry name" value="HrcA"/>
    <property type="match status" value="1"/>
</dbReference>
<dbReference type="PIRSF" id="PIRSF005485">
    <property type="entry name" value="HrcA"/>
    <property type="match status" value="1"/>
</dbReference>
<dbReference type="Gene3D" id="1.10.10.10">
    <property type="entry name" value="Winged helix-like DNA-binding domain superfamily/Winged helix DNA-binding domain"/>
    <property type="match status" value="1"/>
</dbReference>
<dbReference type="InterPro" id="IPR023120">
    <property type="entry name" value="WHTH_transcript_rep_HrcA_IDD"/>
</dbReference>
<dbReference type="Gene3D" id="3.30.450.40">
    <property type="match status" value="1"/>
</dbReference>
<dbReference type="InterPro" id="IPR021153">
    <property type="entry name" value="HrcA_C"/>
</dbReference>
<dbReference type="SMR" id="A0A4Q0VDN7"/>
<dbReference type="InterPro" id="IPR002571">
    <property type="entry name" value="HrcA"/>
</dbReference>
<gene>
    <name evidence="6" type="primary">hrcA</name>
    <name evidence="8" type="ORF">DP130_03670</name>
</gene>
<evidence type="ECO:0000256" key="5">
    <source>
        <dbReference type="ARBA" id="ARBA00055319"/>
    </source>
</evidence>
<keyword evidence="4 6" id="KW-0804">Transcription</keyword>
<proteinExistence type="inferred from homology"/>
<keyword evidence="1 6" id="KW-0678">Repressor</keyword>
<comment type="caution">
    <text evidence="8">The sequence shown here is derived from an EMBL/GenBank/DDBJ whole genome shotgun (WGS) entry which is preliminary data.</text>
</comment>
<evidence type="ECO:0000256" key="4">
    <source>
        <dbReference type="ARBA" id="ARBA00023163"/>
    </source>
</evidence>
<evidence type="ECO:0000256" key="2">
    <source>
        <dbReference type="ARBA" id="ARBA00023015"/>
    </source>
</evidence>
<keyword evidence="2 6" id="KW-0805">Transcription regulation</keyword>
<evidence type="ECO:0000256" key="3">
    <source>
        <dbReference type="ARBA" id="ARBA00023016"/>
    </source>
</evidence>
<comment type="similarity">
    <text evidence="6">Belongs to the HrcA family.</text>
</comment>
<dbReference type="SUPFAM" id="SSF46785">
    <property type="entry name" value="Winged helix' DNA-binding domain"/>
    <property type="match status" value="1"/>
</dbReference>
<dbReference type="AlphaFoldDB" id="A0A4Q0VDN7"/>
<evidence type="ECO:0000259" key="7">
    <source>
        <dbReference type="Pfam" id="PF01628"/>
    </source>
</evidence>
<organism evidence="8 9">
    <name type="scientific">Clostridium tetani</name>
    <dbReference type="NCBI Taxonomy" id="1513"/>
    <lineage>
        <taxon>Bacteria</taxon>
        <taxon>Bacillati</taxon>
        <taxon>Bacillota</taxon>
        <taxon>Clostridia</taxon>
        <taxon>Eubacteriales</taxon>
        <taxon>Clostridiaceae</taxon>
        <taxon>Clostridium</taxon>
    </lineage>
</organism>
<evidence type="ECO:0000256" key="1">
    <source>
        <dbReference type="ARBA" id="ARBA00022491"/>
    </source>
</evidence>